<dbReference type="InterPro" id="IPR012349">
    <property type="entry name" value="Split_barrel_FMN-bd"/>
</dbReference>
<dbReference type="InterPro" id="IPR038725">
    <property type="entry name" value="YdaG_split_barrel_FMN-bd"/>
</dbReference>
<dbReference type="RefSeq" id="WP_284874893.1">
    <property type="nucleotide sequence ID" value="NZ_CP126970.1"/>
</dbReference>
<protein>
    <submittedName>
        <fullName evidence="2">Pyridoxamine 5'-phosphate oxidase family protein</fullName>
    </submittedName>
</protein>
<accession>A0ABY8VLB7</accession>
<reference evidence="2 3" key="1">
    <citation type="submission" date="2023-05" db="EMBL/GenBank/DDBJ databases">
        <title>Corynebacterium suedekumii sp. nov. and Corynebacterium breve sp. nov. isolated from raw cow's milk.</title>
        <authorList>
            <person name="Baer M.K."/>
            <person name="Mehl L."/>
            <person name="Hellmuth R."/>
            <person name="Marke G."/>
            <person name="Lipski A."/>
        </authorList>
    </citation>
    <scope>NUCLEOTIDE SEQUENCE [LARGE SCALE GENOMIC DNA]</scope>
    <source>
        <strain evidence="2 3">LM112</strain>
    </source>
</reference>
<dbReference type="Pfam" id="PF16242">
    <property type="entry name" value="Pyrid_ox_like"/>
    <property type="match status" value="1"/>
</dbReference>
<evidence type="ECO:0000259" key="1">
    <source>
        <dbReference type="Pfam" id="PF16242"/>
    </source>
</evidence>
<evidence type="ECO:0000313" key="3">
    <source>
        <dbReference type="Proteomes" id="UP001238805"/>
    </source>
</evidence>
<dbReference type="EMBL" id="CP126970">
    <property type="protein sequence ID" value="WIM70303.1"/>
    <property type="molecule type" value="Genomic_DNA"/>
</dbReference>
<name>A0ABY8VLB7_9CORY</name>
<organism evidence="2 3">
    <name type="scientific">Corynebacterium suedekumii</name>
    <dbReference type="NCBI Taxonomy" id="3049801"/>
    <lineage>
        <taxon>Bacteria</taxon>
        <taxon>Bacillati</taxon>
        <taxon>Actinomycetota</taxon>
        <taxon>Actinomycetes</taxon>
        <taxon>Mycobacteriales</taxon>
        <taxon>Corynebacteriaceae</taxon>
        <taxon>Corynebacterium</taxon>
    </lineage>
</organism>
<dbReference type="SUPFAM" id="SSF50475">
    <property type="entry name" value="FMN-binding split barrel"/>
    <property type="match status" value="1"/>
</dbReference>
<gene>
    <name evidence="2" type="ORF">QP029_00030</name>
</gene>
<keyword evidence="3" id="KW-1185">Reference proteome</keyword>
<dbReference type="Gene3D" id="2.30.110.10">
    <property type="entry name" value="Electron Transport, Fmn-binding Protein, Chain A"/>
    <property type="match status" value="1"/>
</dbReference>
<sequence>MAVRRRRGHLPRGAEKTAKIDELWNDATAAWYEGGKNDANLGVVRVTSQAAQLWNQEGGMVSQFLDFAKARISGEKPDGGTGTINL</sequence>
<dbReference type="Proteomes" id="UP001238805">
    <property type="component" value="Chromosome"/>
</dbReference>
<evidence type="ECO:0000313" key="2">
    <source>
        <dbReference type="EMBL" id="WIM70303.1"/>
    </source>
</evidence>
<proteinExistence type="predicted"/>
<feature type="domain" description="General stress protein FMN-binding split barrel" evidence="1">
    <location>
        <begin position="16"/>
        <end position="78"/>
    </location>
</feature>